<name>A0A167Y935_9EURO</name>
<comment type="caution">
    <text evidence="2">The sequence shown here is derived from an EMBL/GenBank/DDBJ whole genome shotgun (WGS) entry which is preliminary data.</text>
</comment>
<gene>
    <name evidence="2" type="ORF">AAP_03648</name>
</gene>
<feature type="region of interest" description="Disordered" evidence="1">
    <location>
        <begin position="1"/>
        <end position="55"/>
    </location>
</feature>
<protein>
    <submittedName>
        <fullName evidence="2">Uncharacterized protein</fullName>
    </submittedName>
</protein>
<keyword evidence="3" id="KW-1185">Reference proteome</keyword>
<proteinExistence type="predicted"/>
<dbReference type="OrthoDB" id="3063476at2759"/>
<feature type="compositionally biased region" description="Basic and acidic residues" evidence="1">
    <location>
        <begin position="21"/>
        <end position="31"/>
    </location>
</feature>
<dbReference type="PANTHER" id="PTHR34693">
    <property type="entry name" value="PROTEIN PAR32"/>
    <property type="match status" value="1"/>
</dbReference>
<dbReference type="Pfam" id="PF12223">
    <property type="entry name" value="DUF3602"/>
    <property type="match status" value="1"/>
</dbReference>
<dbReference type="Proteomes" id="UP000242877">
    <property type="component" value="Unassembled WGS sequence"/>
</dbReference>
<evidence type="ECO:0000256" key="1">
    <source>
        <dbReference type="SAM" id="MobiDB-lite"/>
    </source>
</evidence>
<organism evidence="2 3">
    <name type="scientific">Ascosphaera apis ARSEF 7405</name>
    <dbReference type="NCBI Taxonomy" id="392613"/>
    <lineage>
        <taxon>Eukaryota</taxon>
        <taxon>Fungi</taxon>
        <taxon>Dikarya</taxon>
        <taxon>Ascomycota</taxon>
        <taxon>Pezizomycotina</taxon>
        <taxon>Eurotiomycetes</taxon>
        <taxon>Eurotiomycetidae</taxon>
        <taxon>Onygenales</taxon>
        <taxon>Ascosphaeraceae</taxon>
        <taxon>Ascosphaera</taxon>
    </lineage>
</organism>
<accession>A0A167Y935</accession>
<dbReference type="AlphaFoldDB" id="A0A167Y935"/>
<dbReference type="InterPro" id="IPR053203">
    <property type="entry name" value="Cisplatin_resist-associated"/>
</dbReference>
<evidence type="ECO:0000313" key="3">
    <source>
        <dbReference type="Proteomes" id="UP000242877"/>
    </source>
</evidence>
<dbReference type="InterPro" id="IPR022024">
    <property type="entry name" value="DUF3602"/>
</dbReference>
<reference evidence="2 3" key="1">
    <citation type="journal article" date="2016" name="Genome Biol. Evol.">
        <title>Divergent and convergent evolution of fungal pathogenicity.</title>
        <authorList>
            <person name="Shang Y."/>
            <person name="Xiao G."/>
            <person name="Zheng P."/>
            <person name="Cen K."/>
            <person name="Zhan S."/>
            <person name="Wang C."/>
        </authorList>
    </citation>
    <scope>NUCLEOTIDE SEQUENCE [LARGE SCALE GENOMIC DNA]</scope>
    <source>
        <strain evidence="2 3">ARSEF 7405</strain>
    </source>
</reference>
<dbReference type="VEuPathDB" id="FungiDB:AAP_03648"/>
<dbReference type="PANTHER" id="PTHR34693:SF1">
    <property type="entry name" value="PROTEIN PAR32"/>
    <property type="match status" value="1"/>
</dbReference>
<evidence type="ECO:0000313" key="2">
    <source>
        <dbReference type="EMBL" id="KZZ91007.1"/>
    </source>
</evidence>
<sequence>MSDRQISYGRGGAGNIGSAKNAEHLDEKDLETPTLKSDIYTTGRGGSGNMVHNDDPKVARMRQDVEAPPSLLTNNEPDRKVLLGRGGAANHYSPTDEEANANALHKTTTATNQIAPDAAATEEAGESVQRPPMAHLHPQ</sequence>
<feature type="compositionally biased region" description="Polar residues" evidence="1">
    <location>
        <begin position="105"/>
        <end position="114"/>
    </location>
</feature>
<feature type="region of interest" description="Disordered" evidence="1">
    <location>
        <begin position="67"/>
        <end position="139"/>
    </location>
</feature>
<dbReference type="EMBL" id="AZGZ01000015">
    <property type="protein sequence ID" value="KZZ91007.1"/>
    <property type="molecule type" value="Genomic_DNA"/>
</dbReference>